<dbReference type="OrthoDB" id="7411210at2759"/>
<dbReference type="EMBL" id="BGZK01001342">
    <property type="protein sequence ID" value="GBP77684.1"/>
    <property type="molecule type" value="Genomic_DNA"/>
</dbReference>
<evidence type="ECO:0000313" key="3">
    <source>
        <dbReference type="Proteomes" id="UP000299102"/>
    </source>
</evidence>
<comment type="caution">
    <text evidence="2">The sequence shown here is derived from an EMBL/GenBank/DDBJ whole genome shotgun (WGS) entry which is preliminary data.</text>
</comment>
<sequence length="124" mass="13985">MPSSPYTRREFDNGHGHEDCDGSGGDVCARDRGAQRARVGRQAHYDYDYYGYGDYRGGYNEPFYRYDEFYFDYAGPPQPSAVRQPPNRAQPDDELGLGPDSLYYDVTGGVQVQVLGGRPPRTRS</sequence>
<feature type="region of interest" description="Disordered" evidence="1">
    <location>
        <begin position="1"/>
        <end position="27"/>
    </location>
</feature>
<evidence type="ECO:0000256" key="1">
    <source>
        <dbReference type="SAM" id="MobiDB-lite"/>
    </source>
</evidence>
<protein>
    <submittedName>
        <fullName evidence="2">Uncharacterized protein</fullName>
    </submittedName>
</protein>
<feature type="compositionally biased region" description="Basic and acidic residues" evidence="1">
    <location>
        <begin position="7"/>
        <end position="20"/>
    </location>
</feature>
<keyword evidence="3" id="KW-1185">Reference proteome</keyword>
<gene>
    <name evidence="2" type="ORF">EVAR_60396_1</name>
</gene>
<reference evidence="2 3" key="1">
    <citation type="journal article" date="2019" name="Commun. Biol.">
        <title>The bagworm genome reveals a unique fibroin gene that provides high tensile strength.</title>
        <authorList>
            <person name="Kono N."/>
            <person name="Nakamura H."/>
            <person name="Ohtoshi R."/>
            <person name="Tomita M."/>
            <person name="Numata K."/>
            <person name="Arakawa K."/>
        </authorList>
    </citation>
    <scope>NUCLEOTIDE SEQUENCE [LARGE SCALE GENOMIC DNA]</scope>
</reference>
<name>A0A4C1YS72_EUMVA</name>
<proteinExistence type="predicted"/>
<dbReference type="AlphaFoldDB" id="A0A4C1YS72"/>
<organism evidence="2 3">
    <name type="scientific">Eumeta variegata</name>
    <name type="common">Bagworm moth</name>
    <name type="synonym">Eumeta japonica</name>
    <dbReference type="NCBI Taxonomy" id="151549"/>
    <lineage>
        <taxon>Eukaryota</taxon>
        <taxon>Metazoa</taxon>
        <taxon>Ecdysozoa</taxon>
        <taxon>Arthropoda</taxon>
        <taxon>Hexapoda</taxon>
        <taxon>Insecta</taxon>
        <taxon>Pterygota</taxon>
        <taxon>Neoptera</taxon>
        <taxon>Endopterygota</taxon>
        <taxon>Lepidoptera</taxon>
        <taxon>Glossata</taxon>
        <taxon>Ditrysia</taxon>
        <taxon>Tineoidea</taxon>
        <taxon>Psychidae</taxon>
        <taxon>Oiketicinae</taxon>
        <taxon>Eumeta</taxon>
    </lineage>
</organism>
<evidence type="ECO:0000313" key="2">
    <source>
        <dbReference type="EMBL" id="GBP77684.1"/>
    </source>
</evidence>
<dbReference type="Proteomes" id="UP000299102">
    <property type="component" value="Unassembled WGS sequence"/>
</dbReference>
<accession>A0A4C1YS72</accession>
<feature type="region of interest" description="Disordered" evidence="1">
    <location>
        <begin position="75"/>
        <end position="102"/>
    </location>
</feature>